<name>A0AAD9P845_RIDPI</name>
<evidence type="ECO:0000256" key="3">
    <source>
        <dbReference type="ARBA" id="ARBA00017267"/>
    </source>
</evidence>
<gene>
    <name evidence="13" type="ORF">NP493_94g04007</name>
</gene>
<evidence type="ECO:0000256" key="9">
    <source>
        <dbReference type="ARBA" id="ARBA00049063"/>
    </source>
</evidence>
<dbReference type="AlphaFoldDB" id="A0AAD9P845"/>
<keyword evidence="8" id="KW-0414">Isoprene biosynthesis</keyword>
<evidence type="ECO:0000256" key="10">
    <source>
        <dbReference type="PIRSR" id="PIRSR016496-1"/>
    </source>
</evidence>
<dbReference type="GO" id="GO:0005829">
    <property type="term" value="C:cytosol"/>
    <property type="evidence" value="ECO:0007669"/>
    <property type="project" value="TreeGrafter"/>
</dbReference>
<feature type="binding site" evidence="10">
    <location>
        <begin position="10"/>
        <end position="14"/>
    </location>
    <ligand>
        <name>ATP</name>
        <dbReference type="ChEBI" id="CHEBI:30616"/>
    </ligand>
</feature>
<dbReference type="EC" id="2.7.4.26" evidence="2"/>
<dbReference type="InterPro" id="IPR001048">
    <property type="entry name" value="Asp/Glu/Uridylate_kinase"/>
</dbReference>
<organism evidence="13 14">
    <name type="scientific">Ridgeia piscesae</name>
    <name type="common">Tubeworm</name>
    <dbReference type="NCBI Taxonomy" id="27915"/>
    <lineage>
        <taxon>Eukaryota</taxon>
        <taxon>Metazoa</taxon>
        <taxon>Spiralia</taxon>
        <taxon>Lophotrochozoa</taxon>
        <taxon>Annelida</taxon>
        <taxon>Polychaeta</taxon>
        <taxon>Sedentaria</taxon>
        <taxon>Canalipalpata</taxon>
        <taxon>Sabellida</taxon>
        <taxon>Siboglinidae</taxon>
        <taxon>Ridgeia</taxon>
    </lineage>
</organism>
<comment type="similarity">
    <text evidence="1">Belongs to the isopentenyl phosphate kinase family.</text>
</comment>
<protein>
    <recommendedName>
        <fullName evidence="3">Isopentenyl phosphate kinase</fullName>
        <ecNumber evidence="2">2.7.4.26</ecNumber>
    </recommendedName>
</protein>
<keyword evidence="14" id="KW-1185">Reference proteome</keyword>
<evidence type="ECO:0000256" key="2">
    <source>
        <dbReference type="ARBA" id="ARBA00012908"/>
    </source>
</evidence>
<keyword evidence="5 10" id="KW-0547">Nucleotide-binding</keyword>
<evidence type="ECO:0000256" key="4">
    <source>
        <dbReference type="ARBA" id="ARBA00022679"/>
    </source>
</evidence>
<keyword evidence="7 10" id="KW-0067">ATP-binding</keyword>
<comment type="caution">
    <text evidence="13">The sequence shown here is derived from an EMBL/GenBank/DDBJ whole genome shotgun (WGS) entry which is preliminary data.</text>
</comment>
<evidence type="ECO:0000313" key="13">
    <source>
        <dbReference type="EMBL" id="KAK2189914.1"/>
    </source>
</evidence>
<feature type="binding site" evidence="10">
    <location>
        <position position="184"/>
    </location>
    <ligand>
        <name>ATP</name>
        <dbReference type="ChEBI" id="CHEBI:30616"/>
    </ligand>
</feature>
<proteinExistence type="inferred from homology"/>
<dbReference type="GO" id="GO:0102043">
    <property type="term" value="F:isopentenyl phosphate kinase activity"/>
    <property type="evidence" value="ECO:0007669"/>
    <property type="project" value="UniProtKB-EC"/>
</dbReference>
<dbReference type="EMBL" id="JAODUO010000094">
    <property type="protein sequence ID" value="KAK2189914.1"/>
    <property type="molecule type" value="Genomic_DNA"/>
</dbReference>
<evidence type="ECO:0000313" key="14">
    <source>
        <dbReference type="Proteomes" id="UP001209878"/>
    </source>
</evidence>
<keyword evidence="4" id="KW-0808">Transferase</keyword>
<feature type="binding site" evidence="10">
    <location>
        <position position="53"/>
    </location>
    <ligand>
        <name>substrate</name>
    </ligand>
</feature>
<evidence type="ECO:0000256" key="8">
    <source>
        <dbReference type="ARBA" id="ARBA00023229"/>
    </source>
</evidence>
<keyword evidence="6" id="KW-0418">Kinase</keyword>
<dbReference type="CDD" id="cd04241">
    <property type="entry name" value="AAK_FomA-like"/>
    <property type="match status" value="1"/>
</dbReference>
<dbReference type="PANTHER" id="PTHR43654">
    <property type="entry name" value="GLUTAMATE 5-KINASE"/>
    <property type="match status" value="1"/>
</dbReference>
<dbReference type="GO" id="GO:0016114">
    <property type="term" value="P:terpenoid biosynthetic process"/>
    <property type="evidence" value="ECO:0007669"/>
    <property type="project" value="TreeGrafter"/>
</dbReference>
<dbReference type="PANTHER" id="PTHR43654:SF1">
    <property type="entry name" value="ISOPENTENYL PHOSPHATE KINASE"/>
    <property type="match status" value="1"/>
</dbReference>
<feature type="binding site" evidence="10">
    <location>
        <position position="163"/>
    </location>
    <ligand>
        <name>substrate</name>
    </ligand>
</feature>
<dbReference type="Proteomes" id="UP001209878">
    <property type="component" value="Unassembled WGS sequence"/>
</dbReference>
<reference evidence="13" key="1">
    <citation type="journal article" date="2023" name="Mol. Biol. Evol.">
        <title>Third-Generation Sequencing Reveals the Adaptive Role of the Epigenome in Three Deep-Sea Polychaetes.</title>
        <authorList>
            <person name="Perez M."/>
            <person name="Aroh O."/>
            <person name="Sun Y."/>
            <person name="Lan Y."/>
            <person name="Juniper S.K."/>
            <person name="Young C.R."/>
            <person name="Angers B."/>
            <person name="Qian P.Y."/>
        </authorList>
    </citation>
    <scope>NUCLEOTIDE SEQUENCE</scope>
    <source>
        <strain evidence="13">R07B-5</strain>
    </source>
</reference>
<dbReference type="Gene3D" id="3.40.1160.10">
    <property type="entry name" value="Acetylglutamate kinase-like"/>
    <property type="match status" value="1"/>
</dbReference>
<feature type="binding site" evidence="10">
    <location>
        <position position="54"/>
    </location>
    <ligand>
        <name>ATP</name>
        <dbReference type="ChEBI" id="CHEBI:30616"/>
    </ligand>
</feature>
<feature type="domain" description="Aspartate/glutamate/uridylate kinase" evidence="12">
    <location>
        <begin position="8"/>
        <end position="252"/>
    </location>
</feature>
<dbReference type="Pfam" id="PF00696">
    <property type="entry name" value="AA_kinase"/>
    <property type="match status" value="1"/>
</dbReference>
<feature type="binding site" evidence="10">
    <location>
        <position position="58"/>
    </location>
    <ligand>
        <name>substrate</name>
    </ligand>
</feature>
<dbReference type="SUPFAM" id="SSF53633">
    <property type="entry name" value="Carbamate kinase-like"/>
    <property type="match status" value="1"/>
</dbReference>
<evidence type="ECO:0000256" key="6">
    <source>
        <dbReference type="ARBA" id="ARBA00022777"/>
    </source>
</evidence>
<dbReference type="NCBIfam" id="NF040647">
    <property type="entry name" value="IPPK_Arch"/>
    <property type="match status" value="1"/>
</dbReference>
<comment type="catalytic activity">
    <reaction evidence="9">
        <text>isopentenyl phosphate + ATP = isopentenyl diphosphate + ADP</text>
        <dbReference type="Rhea" id="RHEA:33963"/>
        <dbReference type="ChEBI" id="CHEBI:30616"/>
        <dbReference type="ChEBI" id="CHEBI:65078"/>
        <dbReference type="ChEBI" id="CHEBI:128769"/>
        <dbReference type="ChEBI" id="CHEBI:456216"/>
        <dbReference type="EC" id="2.7.4.26"/>
    </reaction>
</comment>
<evidence type="ECO:0000256" key="1">
    <source>
        <dbReference type="ARBA" id="ARBA00010540"/>
    </source>
</evidence>
<accession>A0AAD9P845</accession>
<dbReference type="PIRSF" id="PIRSF016496">
    <property type="entry name" value="Kin_FomA"/>
    <property type="match status" value="1"/>
</dbReference>
<evidence type="ECO:0000256" key="11">
    <source>
        <dbReference type="PIRSR" id="PIRSR016496-2"/>
    </source>
</evidence>
<evidence type="ECO:0000256" key="5">
    <source>
        <dbReference type="ARBA" id="ARBA00022741"/>
    </source>
</evidence>
<dbReference type="InterPro" id="IPR036393">
    <property type="entry name" value="AceGlu_kinase-like_sf"/>
</dbReference>
<dbReference type="InterPro" id="IPR024192">
    <property type="entry name" value="Fosfomycin_R_FomA-type"/>
</dbReference>
<dbReference type="GO" id="GO:0016301">
    <property type="term" value="F:kinase activity"/>
    <property type="evidence" value="ECO:0007669"/>
    <property type="project" value="UniProtKB-KW"/>
</dbReference>
<evidence type="ECO:0000259" key="12">
    <source>
        <dbReference type="Pfam" id="PF00696"/>
    </source>
</evidence>
<sequence length="279" mass="29461">MEPHLDFIVKLGGSAITRKEQLECAITEHIQLVANVLSASRQAGNTFLVVHGAGSFGHHQAKEFGVNKGYVGCSAEKESSVKLGFCKTRLSVCKLNQLVVSEFVTAGLPAVSQSPCGVWQTTSGQVTVDGCATVKALLLANLVPVLHGDCVLDTTKGCNILSGDTIITSLCAQLKPRWVVYLTDVLGIYDKPPLAPDARLLPVIRVSPDGTTDVSVSTSVVSHDVTGGIETKLTSAIDIVLHSQGSIPVFICAIDSPACETTCLHGHLNNESGTMIRML</sequence>
<feature type="site" description="Transition state stabilizer" evidence="11">
    <location>
        <position position="19"/>
    </location>
</feature>
<feature type="binding site" evidence="10">
    <location>
        <position position="228"/>
    </location>
    <ligand>
        <name>ATP</name>
        <dbReference type="ChEBI" id="CHEBI:30616"/>
    </ligand>
</feature>
<evidence type="ECO:0000256" key="7">
    <source>
        <dbReference type="ARBA" id="ARBA00022840"/>
    </source>
</evidence>
<feature type="binding site" evidence="10">
    <location>
        <position position="232"/>
    </location>
    <ligand>
        <name>ATP</name>
        <dbReference type="ChEBI" id="CHEBI:30616"/>
    </ligand>
</feature>
<dbReference type="GO" id="GO:0005524">
    <property type="term" value="F:ATP binding"/>
    <property type="evidence" value="ECO:0007669"/>
    <property type="project" value="UniProtKB-KW"/>
</dbReference>